<proteinExistence type="predicted"/>
<dbReference type="STRING" id="559305.F2SFT7"/>
<dbReference type="InParanoid" id="F2SFT7"/>
<organism evidence="1 2">
    <name type="scientific">Trichophyton rubrum (strain ATCC MYA-4607 / CBS 118892)</name>
    <name type="common">Athlete's foot fungus</name>
    <dbReference type="NCBI Taxonomy" id="559305"/>
    <lineage>
        <taxon>Eukaryota</taxon>
        <taxon>Fungi</taxon>
        <taxon>Dikarya</taxon>
        <taxon>Ascomycota</taxon>
        <taxon>Pezizomycotina</taxon>
        <taxon>Eurotiomycetes</taxon>
        <taxon>Eurotiomycetidae</taxon>
        <taxon>Onygenales</taxon>
        <taxon>Arthrodermataceae</taxon>
        <taxon>Trichophyton</taxon>
    </lineage>
</organism>
<dbReference type="EMBL" id="GG700648">
    <property type="protein sequence ID" value="EGD84170.2"/>
    <property type="molecule type" value="Genomic_DNA"/>
</dbReference>
<sequence length="192" mass="21504">MDTETPPLQDHDFVSSQWVDMGGYAATQHHQLTDFTGFQFGSSPIMPIEPAYSMSMPQPYTTQHLIPLTMSSQWPSMLSTQPGFAPMPVAPMPMTPIPPQIQHVQTPQLSTPPTPRRTLTDAERRRMCFCEITLKIRYSKTGNRTMLPLDREGVASLELILLLAYAGDEVVVVDDDEDETRNNPKATNRDAT</sequence>
<dbReference type="OrthoDB" id="9909311at2759"/>
<name>F2SFT7_TRIRC</name>
<protein>
    <submittedName>
        <fullName evidence="1">Uncharacterized protein</fullName>
    </submittedName>
</protein>
<dbReference type="GeneID" id="10373764"/>
<dbReference type="HOGENOM" id="CLU_1416105_0_0_1"/>
<gene>
    <name evidence="1" type="ORF">TERG_00453</name>
</gene>
<reference evidence="2" key="1">
    <citation type="journal article" date="2012" name="MBio">
        <title>Comparative genome analysis of Trichophyton rubrum and related dermatophytes reveals candidate genes involved in infection.</title>
        <authorList>
            <person name="Martinez D.A."/>
            <person name="Oliver B.G."/>
            <person name="Graeser Y."/>
            <person name="Goldberg J.M."/>
            <person name="Li W."/>
            <person name="Martinez-Rossi N.M."/>
            <person name="Monod M."/>
            <person name="Shelest E."/>
            <person name="Barton R.C."/>
            <person name="Birch E."/>
            <person name="Brakhage A.A."/>
            <person name="Chen Z."/>
            <person name="Gurr S.J."/>
            <person name="Heiman D."/>
            <person name="Heitman J."/>
            <person name="Kosti I."/>
            <person name="Rossi A."/>
            <person name="Saif S."/>
            <person name="Samalova M."/>
            <person name="Saunders C.W."/>
            <person name="Shea T."/>
            <person name="Summerbell R.C."/>
            <person name="Xu J."/>
            <person name="Young S."/>
            <person name="Zeng Q."/>
            <person name="Birren B.W."/>
            <person name="Cuomo C.A."/>
            <person name="White T.C."/>
        </authorList>
    </citation>
    <scope>NUCLEOTIDE SEQUENCE [LARGE SCALE GENOMIC DNA]</scope>
    <source>
        <strain evidence="2">ATCC MYA-4607 / CBS 118892</strain>
    </source>
</reference>
<dbReference type="VEuPathDB" id="FungiDB:TERG_00453"/>
<dbReference type="eggNOG" id="ENOG502QQS7">
    <property type="taxonomic scope" value="Eukaryota"/>
</dbReference>
<dbReference type="Proteomes" id="UP000008864">
    <property type="component" value="Unassembled WGS sequence"/>
</dbReference>
<dbReference type="AlphaFoldDB" id="F2SFT7"/>
<accession>F2SFT7</accession>
<evidence type="ECO:0000313" key="1">
    <source>
        <dbReference type="EMBL" id="EGD84170.2"/>
    </source>
</evidence>
<keyword evidence="2" id="KW-1185">Reference proteome</keyword>
<dbReference type="RefSeq" id="XP_003238461.2">
    <property type="nucleotide sequence ID" value="XM_003238413.2"/>
</dbReference>
<evidence type="ECO:0000313" key="2">
    <source>
        <dbReference type="Proteomes" id="UP000008864"/>
    </source>
</evidence>